<evidence type="ECO:0000313" key="2">
    <source>
        <dbReference type="EMBL" id="OBS17082.1"/>
    </source>
</evidence>
<keyword evidence="3" id="KW-1185">Reference proteome</keyword>
<proteinExistence type="predicted"/>
<sequence>MSENTDQLNLALDTVQKLLSGLPTDYCIAKLDAVIQRLSQSWAFAKLHRDWQLGSSEGIKSCQLRKQVGHYFKSVYSPASRNTKTIAEKKSREALAALSIRAHLINSASYTVGKTKELHPDIIKQMTQDHLIEKFMVVIWSGSFMKMTRRVILDLGIRELTIAFISIDTQQKDISQTSPVEELSCVEPIQTFQGHEANKRNWSERQRSEENISPTETATQKRRRVSISKTINDSSLAISTKGPTSQSNDRDVSNPPKQMNKDRRLHGICHQITFESIQEYWDNGLKLSMLMNPTGEAYISTCEDPNNHHLKSCLSIWLSTTTMGDKMIKGEPLDDTDLELS</sequence>
<feature type="compositionally biased region" description="Polar residues" evidence="1">
    <location>
        <begin position="227"/>
        <end position="247"/>
    </location>
</feature>
<protein>
    <submittedName>
        <fullName evidence="2">Uncharacterized protein</fullName>
    </submittedName>
</protein>
<accession>A0A1B8A9C4</accession>
<dbReference type="EMBL" id="LYXU01000046">
    <property type="protein sequence ID" value="OBS17082.1"/>
    <property type="molecule type" value="Genomic_DNA"/>
</dbReference>
<organism evidence="2 3">
    <name type="scientific">Fusarium poae</name>
    <dbReference type="NCBI Taxonomy" id="36050"/>
    <lineage>
        <taxon>Eukaryota</taxon>
        <taxon>Fungi</taxon>
        <taxon>Dikarya</taxon>
        <taxon>Ascomycota</taxon>
        <taxon>Pezizomycotina</taxon>
        <taxon>Sordariomycetes</taxon>
        <taxon>Hypocreomycetidae</taxon>
        <taxon>Hypocreales</taxon>
        <taxon>Nectriaceae</taxon>
        <taxon>Fusarium</taxon>
    </lineage>
</organism>
<gene>
    <name evidence="2" type="ORF">FPOA_12361</name>
</gene>
<evidence type="ECO:0000313" key="3">
    <source>
        <dbReference type="Proteomes" id="UP000091967"/>
    </source>
</evidence>
<reference evidence="2 3" key="1">
    <citation type="submission" date="2016-06" db="EMBL/GenBank/DDBJ databases">
        <title>Living apart together: crosstalk between the core and supernumerary genomes in a fungal plant pathogen.</title>
        <authorList>
            <person name="Vanheule A."/>
            <person name="Audenaert K."/>
            <person name="Warris S."/>
            <person name="Van De Geest H."/>
            <person name="Schijlen E."/>
            <person name="Hofte M."/>
            <person name="De Saeger S."/>
            <person name="Haesaert G."/>
            <person name="Waalwijk C."/>
            <person name="Van Der Lee T."/>
        </authorList>
    </citation>
    <scope>NUCLEOTIDE SEQUENCE [LARGE SCALE GENOMIC DNA]</scope>
    <source>
        <strain evidence="2 3">2516</strain>
    </source>
</reference>
<dbReference type="AlphaFoldDB" id="A0A1B8A9C4"/>
<evidence type="ECO:0000256" key="1">
    <source>
        <dbReference type="SAM" id="MobiDB-lite"/>
    </source>
</evidence>
<dbReference type="Proteomes" id="UP000091967">
    <property type="component" value="Unassembled WGS sequence"/>
</dbReference>
<comment type="caution">
    <text evidence="2">The sequence shown here is derived from an EMBL/GenBank/DDBJ whole genome shotgun (WGS) entry which is preliminary data.</text>
</comment>
<feature type="region of interest" description="Disordered" evidence="1">
    <location>
        <begin position="194"/>
        <end position="264"/>
    </location>
</feature>
<feature type="compositionally biased region" description="Basic and acidic residues" evidence="1">
    <location>
        <begin position="196"/>
        <end position="210"/>
    </location>
</feature>
<name>A0A1B8A9C4_FUSPO</name>